<evidence type="ECO:0000256" key="2">
    <source>
        <dbReference type="ARBA" id="ARBA00022679"/>
    </source>
</evidence>
<evidence type="ECO:0000256" key="1">
    <source>
        <dbReference type="ARBA" id="ARBA00022527"/>
    </source>
</evidence>
<evidence type="ECO:0000256" key="4">
    <source>
        <dbReference type="ARBA" id="ARBA00022777"/>
    </source>
</evidence>
<evidence type="ECO:0000256" key="9">
    <source>
        <dbReference type="SAM" id="MobiDB-lite"/>
    </source>
</evidence>
<evidence type="ECO:0000256" key="7">
    <source>
        <dbReference type="ARBA" id="ARBA00048679"/>
    </source>
</evidence>
<feature type="non-terminal residue" evidence="11">
    <location>
        <position position="347"/>
    </location>
</feature>
<dbReference type="PROSITE" id="PS00108">
    <property type="entry name" value="PROTEIN_KINASE_ST"/>
    <property type="match status" value="1"/>
</dbReference>
<keyword evidence="3 8" id="KW-0547">Nucleotide-binding</keyword>
<feature type="domain" description="Protein kinase" evidence="10">
    <location>
        <begin position="10"/>
        <end position="266"/>
    </location>
</feature>
<dbReference type="InterPro" id="IPR000719">
    <property type="entry name" value="Prot_kinase_dom"/>
</dbReference>
<comment type="catalytic activity">
    <reaction evidence="7">
        <text>L-seryl-[protein] + ATP = O-phospho-L-seryl-[protein] + ADP + H(+)</text>
        <dbReference type="Rhea" id="RHEA:17989"/>
        <dbReference type="Rhea" id="RHEA-COMP:9863"/>
        <dbReference type="Rhea" id="RHEA-COMP:11604"/>
        <dbReference type="ChEBI" id="CHEBI:15378"/>
        <dbReference type="ChEBI" id="CHEBI:29999"/>
        <dbReference type="ChEBI" id="CHEBI:30616"/>
        <dbReference type="ChEBI" id="CHEBI:83421"/>
        <dbReference type="ChEBI" id="CHEBI:456216"/>
        <dbReference type="EC" id="2.7.11.1"/>
    </reaction>
</comment>
<dbReference type="PANTHER" id="PTHR43289">
    <property type="entry name" value="MITOGEN-ACTIVATED PROTEIN KINASE KINASE KINASE 20-RELATED"/>
    <property type="match status" value="1"/>
</dbReference>
<dbReference type="InterPro" id="IPR008271">
    <property type="entry name" value="Ser/Thr_kinase_AS"/>
</dbReference>
<dbReference type="SMART" id="SM00220">
    <property type="entry name" value="S_TKc"/>
    <property type="match status" value="1"/>
</dbReference>
<dbReference type="CDD" id="cd14014">
    <property type="entry name" value="STKc_PknB_like"/>
    <property type="match status" value="1"/>
</dbReference>
<keyword evidence="2" id="KW-0808">Transferase</keyword>
<dbReference type="Gene3D" id="3.30.200.20">
    <property type="entry name" value="Phosphorylase Kinase, domain 1"/>
    <property type="match status" value="1"/>
</dbReference>
<gene>
    <name evidence="11" type="ORF">HKN21_03645</name>
</gene>
<keyword evidence="5 8" id="KW-0067">ATP-binding</keyword>
<dbReference type="AlphaFoldDB" id="A0A7Y2E9L4"/>
<dbReference type="SUPFAM" id="SSF56112">
    <property type="entry name" value="Protein kinase-like (PK-like)"/>
    <property type="match status" value="1"/>
</dbReference>
<sequence length="347" mass="37602">MAPKDQISHYELLDLLGEGGMGKVYRAIDINLDRPVAIKVLTDRMIGDPEFLERFKREARLAAQLNHPNIATIYEFGEEDGTAYLAMEFVEGKTLQQLMQGRGLAFDDIYFLGGQAARALALAHSRGIVHRDIKAPNLMLTADGNLKVMDFGVARRTGDTQLTMEGALVGTAHIMAPEIIEGKVPGPAADLFSLGCVLYEMATGSPAFSGETASTILYQVAHKDPVPPRELRPDIPEDLEELIASLLVKDPAERFGPTEAVAHALEFPGVPWEPPPEPVSFDPEDATMAVDETMASEIRSSITNAGETPQTPSESWVRPMSAVSRVRTGYTGTTPTGAPTVETSKSR</sequence>
<comment type="catalytic activity">
    <reaction evidence="6">
        <text>L-threonyl-[protein] + ATP = O-phospho-L-threonyl-[protein] + ADP + H(+)</text>
        <dbReference type="Rhea" id="RHEA:46608"/>
        <dbReference type="Rhea" id="RHEA-COMP:11060"/>
        <dbReference type="Rhea" id="RHEA-COMP:11605"/>
        <dbReference type="ChEBI" id="CHEBI:15378"/>
        <dbReference type="ChEBI" id="CHEBI:30013"/>
        <dbReference type="ChEBI" id="CHEBI:30616"/>
        <dbReference type="ChEBI" id="CHEBI:61977"/>
        <dbReference type="ChEBI" id="CHEBI:456216"/>
        <dbReference type="EC" id="2.7.11.1"/>
    </reaction>
</comment>
<dbReference type="GO" id="GO:0004674">
    <property type="term" value="F:protein serine/threonine kinase activity"/>
    <property type="evidence" value="ECO:0007669"/>
    <property type="project" value="UniProtKB-KW"/>
</dbReference>
<dbReference type="PANTHER" id="PTHR43289:SF6">
    <property type="entry name" value="SERINE_THREONINE-PROTEIN KINASE NEKL-3"/>
    <property type="match status" value="1"/>
</dbReference>
<proteinExistence type="predicted"/>
<dbReference type="PROSITE" id="PS50011">
    <property type="entry name" value="PROTEIN_KINASE_DOM"/>
    <property type="match status" value="1"/>
</dbReference>
<evidence type="ECO:0000256" key="8">
    <source>
        <dbReference type="PROSITE-ProRule" id="PRU10141"/>
    </source>
</evidence>
<dbReference type="Proteomes" id="UP000547674">
    <property type="component" value="Unassembled WGS sequence"/>
</dbReference>
<dbReference type="InterPro" id="IPR011009">
    <property type="entry name" value="Kinase-like_dom_sf"/>
</dbReference>
<keyword evidence="1 11" id="KW-0723">Serine/threonine-protein kinase</keyword>
<name>A0A7Y2E9L4_UNCEI</name>
<comment type="caution">
    <text evidence="11">The sequence shown here is derived from an EMBL/GenBank/DDBJ whole genome shotgun (WGS) entry which is preliminary data.</text>
</comment>
<dbReference type="Gene3D" id="1.10.510.10">
    <property type="entry name" value="Transferase(Phosphotransferase) domain 1"/>
    <property type="match status" value="1"/>
</dbReference>
<dbReference type="FunFam" id="3.30.200.20:FF:000035">
    <property type="entry name" value="Serine/threonine protein kinase Stk1"/>
    <property type="match status" value="1"/>
</dbReference>
<organism evidence="11 12">
    <name type="scientific">Eiseniibacteriota bacterium</name>
    <dbReference type="NCBI Taxonomy" id="2212470"/>
    <lineage>
        <taxon>Bacteria</taxon>
        <taxon>Candidatus Eiseniibacteriota</taxon>
    </lineage>
</organism>
<evidence type="ECO:0000256" key="3">
    <source>
        <dbReference type="ARBA" id="ARBA00022741"/>
    </source>
</evidence>
<evidence type="ECO:0000259" key="10">
    <source>
        <dbReference type="PROSITE" id="PS50011"/>
    </source>
</evidence>
<feature type="region of interest" description="Disordered" evidence="9">
    <location>
        <begin position="301"/>
        <end position="347"/>
    </location>
</feature>
<feature type="compositionally biased region" description="Polar residues" evidence="9">
    <location>
        <begin position="301"/>
        <end position="314"/>
    </location>
</feature>
<feature type="compositionally biased region" description="Low complexity" evidence="9">
    <location>
        <begin position="328"/>
        <end position="340"/>
    </location>
</feature>
<reference evidence="11 12" key="1">
    <citation type="submission" date="2020-03" db="EMBL/GenBank/DDBJ databases">
        <title>Metabolic flexibility allows generalist bacteria to become dominant in a frequently disturbed ecosystem.</title>
        <authorList>
            <person name="Chen Y.-J."/>
            <person name="Leung P.M."/>
            <person name="Bay S.K."/>
            <person name="Hugenholtz P."/>
            <person name="Kessler A.J."/>
            <person name="Shelley G."/>
            <person name="Waite D.W."/>
            <person name="Cook P.L."/>
            <person name="Greening C."/>
        </authorList>
    </citation>
    <scope>NUCLEOTIDE SEQUENCE [LARGE SCALE GENOMIC DNA]</scope>
    <source>
        <strain evidence="11">SS_bin_28</strain>
    </source>
</reference>
<evidence type="ECO:0000256" key="6">
    <source>
        <dbReference type="ARBA" id="ARBA00047899"/>
    </source>
</evidence>
<dbReference type="EMBL" id="JABDJR010000138">
    <property type="protein sequence ID" value="NNF05829.1"/>
    <property type="molecule type" value="Genomic_DNA"/>
</dbReference>
<protein>
    <submittedName>
        <fullName evidence="11">Serine/threonine protein kinase</fullName>
    </submittedName>
</protein>
<dbReference type="PROSITE" id="PS00107">
    <property type="entry name" value="PROTEIN_KINASE_ATP"/>
    <property type="match status" value="1"/>
</dbReference>
<dbReference type="InterPro" id="IPR017441">
    <property type="entry name" value="Protein_kinase_ATP_BS"/>
</dbReference>
<evidence type="ECO:0000313" key="11">
    <source>
        <dbReference type="EMBL" id="NNF05829.1"/>
    </source>
</evidence>
<dbReference type="Pfam" id="PF00069">
    <property type="entry name" value="Pkinase"/>
    <property type="match status" value="1"/>
</dbReference>
<keyword evidence="4 11" id="KW-0418">Kinase</keyword>
<evidence type="ECO:0000256" key="5">
    <source>
        <dbReference type="ARBA" id="ARBA00022840"/>
    </source>
</evidence>
<accession>A0A7Y2E9L4</accession>
<feature type="binding site" evidence="8">
    <location>
        <position position="39"/>
    </location>
    <ligand>
        <name>ATP</name>
        <dbReference type="ChEBI" id="CHEBI:30616"/>
    </ligand>
</feature>
<dbReference type="GO" id="GO:0005524">
    <property type="term" value="F:ATP binding"/>
    <property type="evidence" value="ECO:0007669"/>
    <property type="project" value="UniProtKB-UniRule"/>
</dbReference>
<evidence type="ECO:0000313" key="12">
    <source>
        <dbReference type="Proteomes" id="UP000547674"/>
    </source>
</evidence>